<dbReference type="EMBL" id="LFVP01000002">
    <property type="protein sequence ID" value="KSA81223.1"/>
    <property type="molecule type" value="Genomic_DNA"/>
</dbReference>
<evidence type="ECO:0000313" key="3">
    <source>
        <dbReference type="EMBL" id="KSA81223.1"/>
    </source>
</evidence>
<evidence type="ECO:0000313" key="2">
    <source>
        <dbReference type="EMBL" id="KMR57961.1"/>
    </source>
</evidence>
<dbReference type="Proteomes" id="UP000052129">
    <property type="component" value="Unassembled WGS sequence"/>
</dbReference>
<reference evidence="3" key="2">
    <citation type="submission" date="2015-06" db="EMBL/GenBank/DDBJ databases">
        <authorList>
            <person name="Diene S.M."/>
            <person name="Von Dach E."/>
            <person name="Fankhauser C."/>
            <person name="Schrenzel J."/>
            <person name="Harbarth S."/>
            <person name="Francois P."/>
        </authorList>
    </citation>
    <scope>NUCLEOTIDE SEQUENCE</scope>
    <source>
        <strain evidence="3">MRSA_S26</strain>
    </source>
</reference>
<comment type="caution">
    <text evidence="1">The sequence shown here is derived from an EMBL/GenBank/DDBJ whole genome shotgun (WGS) entry which is preliminary data.</text>
</comment>
<accession>A0A266CQJ6</accession>
<sequence>MQNIKKVYTFVVSISSFIYLKIKTLSYQFIKTELIESVFTALYKLPLTRYIKLTYIH</sequence>
<dbReference type="AlphaFoldDB" id="A0A266CQJ6"/>
<evidence type="ECO:0000313" key="1">
    <source>
        <dbReference type="EMBL" id="KMR37238.1"/>
    </source>
</evidence>
<gene>
    <name evidence="3" type="ORF">ACR79_05735</name>
    <name evidence="2" type="ORF">EP54_04200</name>
    <name evidence="1" type="ORF">EQ90_03470</name>
</gene>
<protein>
    <submittedName>
        <fullName evidence="1">Uncharacterized protein</fullName>
    </submittedName>
</protein>
<reference evidence="3" key="3">
    <citation type="journal article" date="2016" name="J. Infect. Dis.">
        <title>Comparative Genomics of Community-Associated Methicillin-Resistant Staphylococcus aureus Shows the Emergence of Clone ST8-USA300 in Geneva, Switzerland.</title>
        <authorList>
            <person name="Von Dach E."/>
            <person name="Diene S.M."/>
            <person name="Fankhauser C."/>
            <person name="Schrenzel J."/>
            <person name="Harbarth S."/>
            <person name="Francois P."/>
        </authorList>
    </citation>
    <scope>NUCLEOTIDE SEQUENCE</scope>
    <source>
        <strain evidence="3">MRSA_S26</strain>
    </source>
</reference>
<accession>A0A1E8WTU9</accession>
<reference evidence="1" key="1">
    <citation type="journal article" date="2015" name="J. Infect. Dis.">
        <title>Parallel Epidemics of Community-Associated Methicillin-Resistant Staphylococcus aureus USA300 Infection in North and South America.</title>
        <authorList>
            <person name="Planet P.J."/>
            <person name="Diaz L."/>
            <person name="Kolokotronis S.O."/>
            <person name="Narechania A."/>
            <person name="Reyes J."/>
            <person name="Xing G."/>
            <person name="Rincon S."/>
            <person name="Smith H."/>
            <person name="Panesso D."/>
            <person name="Ryan C."/>
            <person name="Smith D.P."/>
            <person name="Guzman M."/>
            <person name="Zurita J."/>
            <person name="Sebra R."/>
            <person name="Deikus G."/>
            <person name="Nolan R.L."/>
            <person name="Tenover F.C."/>
            <person name="Weinstock G.M."/>
            <person name="Robinson D.A."/>
            <person name="Arias C.A."/>
        </authorList>
    </citation>
    <scope>NUCLEOTIDE SEQUENCE</scope>
    <source>
        <strain evidence="1">CA15</strain>
        <strain evidence="2">M121</strain>
    </source>
</reference>
<organism evidence="1">
    <name type="scientific">Staphylococcus aureus</name>
    <dbReference type="NCBI Taxonomy" id="1280"/>
    <lineage>
        <taxon>Bacteria</taxon>
        <taxon>Bacillati</taxon>
        <taxon>Bacillota</taxon>
        <taxon>Bacilli</taxon>
        <taxon>Bacillales</taxon>
        <taxon>Staphylococcaceae</taxon>
        <taxon>Staphylococcus</taxon>
    </lineage>
</organism>
<dbReference type="EMBL" id="LALQ01000012">
    <property type="protein sequence ID" value="KMR57961.1"/>
    <property type="molecule type" value="Genomic_DNA"/>
</dbReference>
<name>A0A266CQJ6_STAAU</name>
<proteinExistence type="predicted"/>
<dbReference type="EMBL" id="LALJ01000006">
    <property type="protein sequence ID" value="KMR37238.1"/>
    <property type="molecule type" value="Genomic_DNA"/>
</dbReference>